<gene>
    <name evidence="1" type="ORF">Tci_022872</name>
</gene>
<evidence type="ECO:0000313" key="1">
    <source>
        <dbReference type="EMBL" id="GEU50894.1"/>
    </source>
</evidence>
<dbReference type="GO" id="GO:0008233">
    <property type="term" value="F:peptidase activity"/>
    <property type="evidence" value="ECO:0007669"/>
    <property type="project" value="UniProtKB-KW"/>
</dbReference>
<reference evidence="1" key="1">
    <citation type="journal article" date="2019" name="Sci. Rep.">
        <title>Draft genome of Tanacetum cinerariifolium, the natural source of mosquito coil.</title>
        <authorList>
            <person name="Yamashiro T."/>
            <person name="Shiraishi A."/>
            <person name="Satake H."/>
            <person name="Nakayama K."/>
        </authorList>
    </citation>
    <scope>NUCLEOTIDE SEQUENCE</scope>
</reference>
<dbReference type="AlphaFoldDB" id="A0A6L2KSL3"/>
<keyword evidence="1" id="KW-0645">Protease</keyword>
<organism evidence="1">
    <name type="scientific">Tanacetum cinerariifolium</name>
    <name type="common">Dalmatian daisy</name>
    <name type="synonym">Chrysanthemum cinerariifolium</name>
    <dbReference type="NCBI Taxonomy" id="118510"/>
    <lineage>
        <taxon>Eukaryota</taxon>
        <taxon>Viridiplantae</taxon>
        <taxon>Streptophyta</taxon>
        <taxon>Embryophyta</taxon>
        <taxon>Tracheophyta</taxon>
        <taxon>Spermatophyta</taxon>
        <taxon>Magnoliopsida</taxon>
        <taxon>eudicotyledons</taxon>
        <taxon>Gunneridae</taxon>
        <taxon>Pentapetalae</taxon>
        <taxon>asterids</taxon>
        <taxon>campanulids</taxon>
        <taxon>Asterales</taxon>
        <taxon>Asteraceae</taxon>
        <taxon>Asteroideae</taxon>
        <taxon>Anthemideae</taxon>
        <taxon>Anthemidinae</taxon>
        <taxon>Tanacetum</taxon>
    </lineage>
</organism>
<protein>
    <submittedName>
        <fullName evidence="1">Ulp1 protease family, C-terminal catalytic domain-containing protein</fullName>
    </submittedName>
</protein>
<sequence>MDNNDQTIIQNEDSIRNDVNVDVKTKKTGYAIAADQEKQICPVATIQEGRGRVLVIEPINAVRIRYAEPTKDGSDEQKEKRVRELSEALCSPYVKRKVSVTRELEDVEKPVVESIFTGRYNVGDIIFKTSNMKVQRVAFESMHEGFALTKSVIDVWSIIQNNDEHLKNKMRSKYLFCKTGMTTLEVDIIDNKKEESQDIVGGMGRFLKDWFTIGRKTTNKAIEWSSQKIPCKKC</sequence>
<comment type="caution">
    <text evidence="1">The sequence shown here is derived from an EMBL/GenBank/DDBJ whole genome shotgun (WGS) entry which is preliminary data.</text>
</comment>
<keyword evidence="1" id="KW-0378">Hydrolase</keyword>
<dbReference type="GO" id="GO:0006508">
    <property type="term" value="P:proteolysis"/>
    <property type="evidence" value="ECO:0007669"/>
    <property type="project" value="UniProtKB-KW"/>
</dbReference>
<proteinExistence type="predicted"/>
<dbReference type="EMBL" id="BKCJ010002783">
    <property type="protein sequence ID" value="GEU50894.1"/>
    <property type="molecule type" value="Genomic_DNA"/>
</dbReference>
<name>A0A6L2KSL3_TANCI</name>
<accession>A0A6L2KSL3</accession>